<accession>A0ABW0HQR3</accession>
<feature type="transmembrane region" description="Helical" evidence="1">
    <location>
        <begin position="65"/>
        <end position="83"/>
    </location>
</feature>
<keyword evidence="1" id="KW-0812">Transmembrane</keyword>
<feature type="transmembrane region" description="Helical" evidence="1">
    <location>
        <begin position="303"/>
        <end position="325"/>
    </location>
</feature>
<dbReference type="RefSeq" id="WP_378133133.1">
    <property type="nucleotide sequence ID" value="NZ_JBHSMI010000023.1"/>
</dbReference>
<name>A0ABW0HQR3_9BACL</name>
<feature type="transmembrane region" description="Helical" evidence="1">
    <location>
        <begin position="207"/>
        <end position="228"/>
    </location>
</feature>
<keyword evidence="3" id="KW-1185">Reference proteome</keyword>
<protein>
    <submittedName>
        <fullName evidence="2">DUF4153 domain-containing protein</fullName>
    </submittedName>
</protein>
<organism evidence="2 3">
    <name type="scientific">Cohnella soli</name>
    <dbReference type="NCBI Taxonomy" id="425005"/>
    <lineage>
        <taxon>Bacteria</taxon>
        <taxon>Bacillati</taxon>
        <taxon>Bacillota</taxon>
        <taxon>Bacilli</taxon>
        <taxon>Bacillales</taxon>
        <taxon>Paenibacillaceae</taxon>
        <taxon>Cohnella</taxon>
    </lineage>
</organism>
<dbReference type="Proteomes" id="UP001596113">
    <property type="component" value="Unassembled WGS sequence"/>
</dbReference>
<evidence type="ECO:0000313" key="2">
    <source>
        <dbReference type="EMBL" id="MFC5403423.1"/>
    </source>
</evidence>
<gene>
    <name evidence="2" type="ORF">ACFPOF_11840</name>
</gene>
<feature type="transmembrane region" description="Helical" evidence="1">
    <location>
        <begin position="36"/>
        <end position="53"/>
    </location>
</feature>
<dbReference type="EMBL" id="JBHSMI010000023">
    <property type="protein sequence ID" value="MFC5403423.1"/>
    <property type="molecule type" value="Genomic_DNA"/>
</dbReference>
<dbReference type="InterPro" id="IPR025291">
    <property type="entry name" value="DUF4153"/>
</dbReference>
<feature type="transmembrane region" description="Helical" evidence="1">
    <location>
        <begin position="89"/>
        <end position="107"/>
    </location>
</feature>
<feature type="transmembrane region" description="Helical" evidence="1">
    <location>
        <begin position="403"/>
        <end position="420"/>
    </location>
</feature>
<dbReference type="Pfam" id="PF13687">
    <property type="entry name" value="DUF4153"/>
    <property type="match status" value="1"/>
</dbReference>
<evidence type="ECO:0000256" key="1">
    <source>
        <dbReference type="SAM" id="Phobius"/>
    </source>
</evidence>
<proteinExistence type="predicted"/>
<sequence length="503" mass="56830">MSPNHGSMATRRSITALAGAFALAFANQYLFYGHVFGVAYSIFMLLLYAYVFHDRRDRWREANGFGLFLFVVVMLLSFTYALFDNPAFQALDFLAVPTLFFLHIAYARGAGRAAWWDVRLIEDALKHFVARSLRHVPTAFRIMKLSTSRKNGLSNNKTALKVAVGLALSLPLLLVIVSLLASADGVFEKALSSVPSWWSNLPVGETFGRLVWIFVAGILFFCYFWGFVKPGHRKMATVPEAGADDEEQRAVGLRIDPIIMMTLLVSVNIVYVLFVVLQFTYLFGAWQGELPDGKTYAEYARSGFLELVAVTLINFALLMLALTALGEMTTARLRRAISSLLYVLVGCSGVMLYSAYSRLILYEDMYGYTYIRFLVHAFMIYLAIMLIIAAVRIRTSAIPLVKCYIVVSLIAYVFVNYVGMDRIIAEKNIERYRESGKIDPAYLLELSADAVPTLAKFAKNEYPNLKPNLDLKRQTLSYKERGWQSFNWARHAAMKELDQLLDK</sequence>
<feature type="transmembrane region" description="Helical" evidence="1">
    <location>
        <begin position="368"/>
        <end position="391"/>
    </location>
</feature>
<feature type="transmembrane region" description="Helical" evidence="1">
    <location>
        <begin position="258"/>
        <end position="283"/>
    </location>
</feature>
<feature type="transmembrane region" description="Helical" evidence="1">
    <location>
        <begin position="159"/>
        <end position="187"/>
    </location>
</feature>
<evidence type="ECO:0000313" key="3">
    <source>
        <dbReference type="Proteomes" id="UP001596113"/>
    </source>
</evidence>
<feature type="transmembrane region" description="Helical" evidence="1">
    <location>
        <begin position="337"/>
        <end position="356"/>
    </location>
</feature>
<comment type="caution">
    <text evidence="2">The sequence shown here is derived from an EMBL/GenBank/DDBJ whole genome shotgun (WGS) entry which is preliminary data.</text>
</comment>
<keyword evidence="1" id="KW-0472">Membrane</keyword>
<reference evidence="3" key="1">
    <citation type="journal article" date="2019" name="Int. J. Syst. Evol. Microbiol.">
        <title>The Global Catalogue of Microorganisms (GCM) 10K type strain sequencing project: providing services to taxonomists for standard genome sequencing and annotation.</title>
        <authorList>
            <consortium name="The Broad Institute Genomics Platform"/>
            <consortium name="The Broad Institute Genome Sequencing Center for Infectious Disease"/>
            <person name="Wu L."/>
            <person name="Ma J."/>
        </authorList>
    </citation>
    <scope>NUCLEOTIDE SEQUENCE [LARGE SCALE GENOMIC DNA]</scope>
    <source>
        <strain evidence="3">CGMCC 1.18575</strain>
    </source>
</reference>
<keyword evidence="1" id="KW-1133">Transmembrane helix</keyword>